<accession>A0A644VZX8</accession>
<dbReference type="EMBL" id="VSSQ01000537">
    <property type="protein sequence ID" value="MPL97019.1"/>
    <property type="molecule type" value="Genomic_DNA"/>
</dbReference>
<dbReference type="AlphaFoldDB" id="A0A644VZX8"/>
<keyword evidence="1" id="KW-0472">Membrane</keyword>
<protein>
    <recommendedName>
        <fullName evidence="3">DUF1850 domain-containing protein</fullName>
    </recommendedName>
</protein>
<gene>
    <name evidence="2" type="ORF">SDC9_43206</name>
</gene>
<name>A0A644VZX8_9ZZZZ</name>
<evidence type="ECO:0008006" key="3">
    <source>
        <dbReference type="Google" id="ProtNLM"/>
    </source>
</evidence>
<evidence type="ECO:0000313" key="2">
    <source>
        <dbReference type="EMBL" id="MPL97019.1"/>
    </source>
</evidence>
<evidence type="ECO:0000256" key="1">
    <source>
        <dbReference type="SAM" id="Phobius"/>
    </source>
</evidence>
<keyword evidence="1" id="KW-0812">Transmembrane</keyword>
<dbReference type="Pfam" id="PF08905">
    <property type="entry name" value="DUF1850"/>
    <property type="match status" value="1"/>
</dbReference>
<feature type="transmembrane region" description="Helical" evidence="1">
    <location>
        <begin position="7"/>
        <end position="26"/>
    </location>
</feature>
<proteinExistence type="predicted"/>
<organism evidence="2">
    <name type="scientific">bioreactor metagenome</name>
    <dbReference type="NCBI Taxonomy" id="1076179"/>
    <lineage>
        <taxon>unclassified sequences</taxon>
        <taxon>metagenomes</taxon>
        <taxon>ecological metagenomes</taxon>
    </lineage>
</organism>
<dbReference type="InterPro" id="IPR015001">
    <property type="entry name" value="DUF1850"/>
</dbReference>
<reference evidence="2" key="1">
    <citation type="submission" date="2019-08" db="EMBL/GenBank/DDBJ databases">
        <authorList>
            <person name="Kucharzyk K."/>
            <person name="Murdoch R.W."/>
            <person name="Higgins S."/>
            <person name="Loffler F."/>
        </authorList>
    </citation>
    <scope>NUCLEOTIDE SEQUENCE</scope>
</reference>
<comment type="caution">
    <text evidence="2">The sequence shown here is derived from an EMBL/GenBank/DDBJ whole genome shotgun (WGS) entry which is preliminary data.</text>
</comment>
<keyword evidence="1" id="KW-1133">Transmembrane helix</keyword>
<sequence length="163" mass="19198">MNTRKKNFILIIISISIGLGSLLYWGSQTVLRITNYKSGEIYVEVPAKEGDKLFFGWIHSWEKIPWNEYYHIAHDNTLVLDTISFPAFGAGIPENKGKVCRIENGLIYMDEINQVFPEFDWINSHFSTREIILNGQLISKGDRLPEHTRLRLFVERRWKRWIK</sequence>